<name>A0A2U3KUU9_9BACT</name>
<proteinExistence type="inferred from homology"/>
<dbReference type="EMBL" id="OMOD01000143">
    <property type="protein sequence ID" value="SPF43435.1"/>
    <property type="molecule type" value="Genomic_DNA"/>
</dbReference>
<reference evidence="4" key="1">
    <citation type="submission" date="2018-02" db="EMBL/GenBank/DDBJ databases">
        <authorList>
            <person name="Hausmann B."/>
        </authorList>
    </citation>
    <scope>NUCLEOTIDE SEQUENCE [LARGE SCALE GENOMIC DNA]</scope>
    <source>
        <strain evidence="4">Peat soil MAG SbA1</strain>
    </source>
</reference>
<dbReference type="PANTHER" id="PTHR46268:SF15">
    <property type="entry name" value="UNIVERSAL STRESS PROTEIN HP_0031"/>
    <property type="match status" value="1"/>
</dbReference>
<dbReference type="PANTHER" id="PTHR46268">
    <property type="entry name" value="STRESS RESPONSE PROTEIN NHAX"/>
    <property type="match status" value="1"/>
</dbReference>
<dbReference type="Gene3D" id="3.40.50.620">
    <property type="entry name" value="HUPs"/>
    <property type="match status" value="2"/>
</dbReference>
<sequence>MLAIPEVARISLKRILFPTDFSPASNAALPFALALESVYGSTLLVTHIIPPGPHPEVRFDRLPAQDDRVWGDARHKLDEWTRHSSIRDTPCTQLLERGDLATVIPEMIREHTVDLVVLGTHGRRGVSKLVLGSDAEKIYRSASCPVLTVGPKVHAGEWRLDRILCPVDVVENPEPFLHYALSLAEKNQAQFIVLQAVPLVPWQHRASVEAQMCEHLEKMIPESAKDWCTPQCLVRWEHPAEAVLLAAAEREVDLIVMGVRKAKATALSSHLPWPVASEVVSRAPCPVLTVRV</sequence>
<dbReference type="Pfam" id="PF00582">
    <property type="entry name" value="Usp"/>
    <property type="match status" value="2"/>
</dbReference>
<dbReference type="CDD" id="cd00293">
    <property type="entry name" value="USP-like"/>
    <property type="match status" value="2"/>
</dbReference>
<dbReference type="Proteomes" id="UP000238701">
    <property type="component" value="Unassembled WGS sequence"/>
</dbReference>
<feature type="domain" description="UspA" evidence="2">
    <location>
        <begin position="13"/>
        <end position="149"/>
    </location>
</feature>
<evidence type="ECO:0000259" key="2">
    <source>
        <dbReference type="Pfam" id="PF00582"/>
    </source>
</evidence>
<dbReference type="PRINTS" id="PR01438">
    <property type="entry name" value="UNVRSLSTRESS"/>
</dbReference>
<evidence type="ECO:0000256" key="1">
    <source>
        <dbReference type="ARBA" id="ARBA00008791"/>
    </source>
</evidence>
<dbReference type="AlphaFoldDB" id="A0A2U3KUU9"/>
<feature type="domain" description="UspA" evidence="2">
    <location>
        <begin position="161"/>
        <end position="291"/>
    </location>
</feature>
<protein>
    <submittedName>
        <fullName evidence="3">Putative UspA</fullName>
    </submittedName>
</protein>
<organism evidence="3 4">
    <name type="scientific">Candidatus Sulfotelmatobacter kueseliae</name>
    <dbReference type="NCBI Taxonomy" id="2042962"/>
    <lineage>
        <taxon>Bacteria</taxon>
        <taxon>Pseudomonadati</taxon>
        <taxon>Acidobacteriota</taxon>
        <taxon>Terriglobia</taxon>
        <taxon>Terriglobales</taxon>
        <taxon>Candidatus Korobacteraceae</taxon>
        <taxon>Candidatus Sulfotelmatobacter</taxon>
    </lineage>
</organism>
<dbReference type="OrthoDB" id="110147at2"/>
<evidence type="ECO:0000313" key="4">
    <source>
        <dbReference type="Proteomes" id="UP000238701"/>
    </source>
</evidence>
<gene>
    <name evidence="3" type="ORF">SBA1_490016</name>
</gene>
<evidence type="ECO:0000313" key="3">
    <source>
        <dbReference type="EMBL" id="SPF43435.1"/>
    </source>
</evidence>
<dbReference type="InterPro" id="IPR006016">
    <property type="entry name" value="UspA"/>
</dbReference>
<dbReference type="SUPFAM" id="SSF52402">
    <property type="entry name" value="Adenine nucleotide alpha hydrolases-like"/>
    <property type="match status" value="2"/>
</dbReference>
<comment type="similarity">
    <text evidence="1">Belongs to the universal stress protein A family.</text>
</comment>
<dbReference type="InterPro" id="IPR014729">
    <property type="entry name" value="Rossmann-like_a/b/a_fold"/>
</dbReference>
<dbReference type="InterPro" id="IPR006015">
    <property type="entry name" value="Universal_stress_UspA"/>
</dbReference>
<accession>A0A2U3KUU9</accession>